<dbReference type="Pfam" id="PF01566">
    <property type="entry name" value="Nramp"/>
    <property type="match status" value="1"/>
</dbReference>
<feature type="transmembrane region" description="Helical" evidence="6">
    <location>
        <begin position="253"/>
        <end position="277"/>
    </location>
</feature>
<evidence type="ECO:0000256" key="5">
    <source>
        <dbReference type="ARBA" id="ARBA00023136"/>
    </source>
</evidence>
<evidence type="ECO:0000256" key="1">
    <source>
        <dbReference type="ARBA" id="ARBA00004141"/>
    </source>
</evidence>
<reference evidence="7" key="1">
    <citation type="submission" date="2013-08" db="EMBL/GenBank/DDBJ databases">
        <authorList>
            <person name="Mendez C."/>
            <person name="Richter M."/>
            <person name="Ferrer M."/>
            <person name="Sanchez J."/>
        </authorList>
    </citation>
    <scope>NUCLEOTIDE SEQUENCE</scope>
</reference>
<feature type="transmembrane region" description="Helical" evidence="6">
    <location>
        <begin position="150"/>
        <end position="168"/>
    </location>
</feature>
<evidence type="ECO:0000256" key="6">
    <source>
        <dbReference type="SAM" id="Phobius"/>
    </source>
</evidence>
<keyword evidence="4 6" id="KW-1133">Transmembrane helix</keyword>
<evidence type="ECO:0000256" key="3">
    <source>
        <dbReference type="ARBA" id="ARBA00022692"/>
    </source>
</evidence>
<name>T1BH93_9ZZZZ</name>
<dbReference type="EMBL" id="AUZY01006710">
    <property type="protein sequence ID" value="EQD53500.1"/>
    <property type="molecule type" value="Genomic_DNA"/>
</dbReference>
<feature type="transmembrane region" description="Helical" evidence="6">
    <location>
        <begin position="114"/>
        <end position="138"/>
    </location>
</feature>
<gene>
    <name evidence="7" type="ORF">B1B_10212</name>
</gene>
<feature type="transmembrane region" description="Helical" evidence="6">
    <location>
        <begin position="351"/>
        <end position="370"/>
    </location>
</feature>
<feature type="transmembrane region" description="Helical" evidence="6">
    <location>
        <begin position="307"/>
        <end position="330"/>
    </location>
</feature>
<sequence length="436" mass="46409">MRARAASGRDPLKEDVLSLPASGSPTGDSALPWSFHLKTFLAVLGPGLIVMLADTDVGSIITAAQSGAQWGYQLLSLQIMLIPILYVAQELTVRLGIFTGKGHGELIRSRFGPVWAWISVGGLILASIGALLTEFSGVASVASLFGVPRVWGLGLVIAFLLIVVWTGTYRRVERIAIALGLFELVFFVIAIAAHPDIGVMGTQVMALPITHVSFLVLVSANIGAVIMPWMIFYQQSAVTDKGLRPEHYQHARWDTGIGAVVTQLIMAAVLIATAATIGTTNPHVPLNTVGQVSHVLTPFLGPLLGKVIYSLGILGAAAVAAIVVSLAVAWSVGEVTGYRHSLELEPRQAPWFYTVYTIVILAGGVIVAVARNLVTLVIVVEVMNAFLLPLVLGFLVALAIFALPAEHRLRGWYRWFVVGIFILTASLGIYGGLAGL</sequence>
<evidence type="ECO:0000256" key="4">
    <source>
        <dbReference type="ARBA" id="ARBA00022989"/>
    </source>
</evidence>
<dbReference type="PANTHER" id="PTHR11706:SF33">
    <property type="entry name" value="NATURAL RESISTANCE-ASSOCIATED MACROPHAGE PROTEIN 2"/>
    <property type="match status" value="1"/>
</dbReference>
<keyword evidence="3 6" id="KW-0812">Transmembrane</keyword>
<dbReference type="AlphaFoldDB" id="T1BH93"/>
<proteinExistence type="predicted"/>
<feature type="transmembrane region" description="Helical" evidence="6">
    <location>
        <begin position="175"/>
        <end position="193"/>
    </location>
</feature>
<feature type="transmembrane region" description="Helical" evidence="6">
    <location>
        <begin position="415"/>
        <end position="433"/>
    </location>
</feature>
<dbReference type="GO" id="GO:0034755">
    <property type="term" value="P:iron ion transmembrane transport"/>
    <property type="evidence" value="ECO:0007669"/>
    <property type="project" value="TreeGrafter"/>
</dbReference>
<feature type="transmembrane region" description="Helical" evidence="6">
    <location>
        <begin position="382"/>
        <end position="403"/>
    </location>
</feature>
<dbReference type="PANTHER" id="PTHR11706">
    <property type="entry name" value="SOLUTE CARRIER PROTEIN FAMILY 11 MEMBER"/>
    <property type="match status" value="1"/>
</dbReference>
<feature type="transmembrane region" description="Helical" evidence="6">
    <location>
        <begin position="40"/>
        <end position="64"/>
    </location>
</feature>
<dbReference type="GO" id="GO:0005886">
    <property type="term" value="C:plasma membrane"/>
    <property type="evidence" value="ECO:0007669"/>
    <property type="project" value="TreeGrafter"/>
</dbReference>
<evidence type="ECO:0000256" key="2">
    <source>
        <dbReference type="ARBA" id="ARBA00022448"/>
    </source>
</evidence>
<organism evidence="7">
    <name type="scientific">mine drainage metagenome</name>
    <dbReference type="NCBI Taxonomy" id="410659"/>
    <lineage>
        <taxon>unclassified sequences</taxon>
        <taxon>metagenomes</taxon>
        <taxon>ecological metagenomes</taxon>
    </lineage>
</organism>
<dbReference type="GO" id="GO:0015086">
    <property type="term" value="F:cadmium ion transmembrane transporter activity"/>
    <property type="evidence" value="ECO:0007669"/>
    <property type="project" value="TreeGrafter"/>
</dbReference>
<feature type="transmembrane region" description="Helical" evidence="6">
    <location>
        <begin position="205"/>
        <end position="232"/>
    </location>
</feature>
<reference evidence="7" key="2">
    <citation type="journal article" date="2014" name="ISME J.">
        <title>Microbial stratification in low pH oxic and suboxic macroscopic growths along an acid mine drainage.</title>
        <authorList>
            <person name="Mendez-Garcia C."/>
            <person name="Mesa V."/>
            <person name="Sprenger R.R."/>
            <person name="Richter M."/>
            <person name="Diez M.S."/>
            <person name="Solano J."/>
            <person name="Bargiela R."/>
            <person name="Golyshina O.V."/>
            <person name="Manteca A."/>
            <person name="Ramos J.L."/>
            <person name="Gallego J.R."/>
            <person name="Llorente I."/>
            <person name="Martins Dos Santos V.A."/>
            <person name="Jensen O.N."/>
            <person name="Pelaez A.I."/>
            <person name="Sanchez J."/>
            <person name="Ferrer M."/>
        </authorList>
    </citation>
    <scope>NUCLEOTIDE SEQUENCE</scope>
</reference>
<comment type="caution">
    <text evidence="7">The sequence shown here is derived from an EMBL/GenBank/DDBJ whole genome shotgun (WGS) entry which is preliminary data.</text>
</comment>
<evidence type="ECO:0000313" key="7">
    <source>
        <dbReference type="EMBL" id="EQD53500.1"/>
    </source>
</evidence>
<feature type="transmembrane region" description="Helical" evidence="6">
    <location>
        <begin position="70"/>
        <end position="93"/>
    </location>
</feature>
<dbReference type="GO" id="GO:0005384">
    <property type="term" value="F:manganese ion transmembrane transporter activity"/>
    <property type="evidence" value="ECO:0007669"/>
    <property type="project" value="TreeGrafter"/>
</dbReference>
<keyword evidence="5 6" id="KW-0472">Membrane</keyword>
<accession>T1BH93</accession>
<keyword evidence="2" id="KW-0813">Transport</keyword>
<dbReference type="InterPro" id="IPR001046">
    <property type="entry name" value="NRAMP_fam"/>
</dbReference>
<protein>
    <submittedName>
        <fullName evidence="7">Natural resistance-associated macrophage protein</fullName>
    </submittedName>
</protein>
<comment type="subcellular location">
    <subcellularLocation>
        <location evidence="1">Membrane</location>
        <topology evidence="1">Multi-pass membrane protein</topology>
    </subcellularLocation>
</comment>